<dbReference type="AlphaFoldDB" id="A2G4Q3"/>
<name>A2G4Q3_TRIV3</name>
<keyword evidence="3" id="KW-1185">Reference proteome</keyword>
<gene>
    <name evidence="2" type="ORF">TVAG_352160</name>
</gene>
<dbReference type="InParanoid" id="A2G4Q3"/>
<protein>
    <submittedName>
        <fullName evidence="2">Uncharacterized protein</fullName>
    </submittedName>
</protein>
<evidence type="ECO:0000313" key="2">
    <source>
        <dbReference type="EMBL" id="EAX87863.1"/>
    </source>
</evidence>
<dbReference type="EMBL" id="DS114386">
    <property type="protein sequence ID" value="EAX87863.1"/>
    <property type="molecule type" value="Genomic_DNA"/>
</dbReference>
<dbReference type="VEuPathDB" id="TrichDB:TVAG_352160"/>
<evidence type="ECO:0000256" key="1">
    <source>
        <dbReference type="SAM" id="MobiDB-lite"/>
    </source>
</evidence>
<proteinExistence type="predicted"/>
<sequence length="59" mass="6503">MYLRQSSSHLPPIGSSDILGGGCQSSHTPSDQIAVKEWYKKTGIKKNGIISDLMQKQKE</sequence>
<reference evidence="2" key="1">
    <citation type="submission" date="2006-10" db="EMBL/GenBank/DDBJ databases">
        <authorList>
            <person name="Amadeo P."/>
            <person name="Zhao Q."/>
            <person name="Wortman J."/>
            <person name="Fraser-Liggett C."/>
            <person name="Carlton J."/>
        </authorList>
    </citation>
    <scope>NUCLEOTIDE SEQUENCE</scope>
    <source>
        <strain evidence="2">G3</strain>
    </source>
</reference>
<feature type="region of interest" description="Disordered" evidence="1">
    <location>
        <begin position="1"/>
        <end position="30"/>
    </location>
</feature>
<dbReference type="Proteomes" id="UP000001542">
    <property type="component" value="Unassembled WGS sequence"/>
</dbReference>
<dbReference type="VEuPathDB" id="TrichDB:TVAGG3_0714030"/>
<accession>A2G4Q3</accession>
<evidence type="ECO:0000313" key="3">
    <source>
        <dbReference type="Proteomes" id="UP000001542"/>
    </source>
</evidence>
<organism evidence="2 3">
    <name type="scientific">Trichomonas vaginalis (strain ATCC PRA-98 / G3)</name>
    <dbReference type="NCBI Taxonomy" id="412133"/>
    <lineage>
        <taxon>Eukaryota</taxon>
        <taxon>Metamonada</taxon>
        <taxon>Parabasalia</taxon>
        <taxon>Trichomonadida</taxon>
        <taxon>Trichomonadidae</taxon>
        <taxon>Trichomonas</taxon>
    </lineage>
</organism>
<reference evidence="2" key="2">
    <citation type="journal article" date="2007" name="Science">
        <title>Draft genome sequence of the sexually transmitted pathogen Trichomonas vaginalis.</title>
        <authorList>
            <person name="Carlton J.M."/>
            <person name="Hirt R.P."/>
            <person name="Silva J.C."/>
            <person name="Delcher A.L."/>
            <person name="Schatz M."/>
            <person name="Zhao Q."/>
            <person name="Wortman J.R."/>
            <person name="Bidwell S.L."/>
            <person name="Alsmark U.C.M."/>
            <person name="Besteiro S."/>
            <person name="Sicheritz-Ponten T."/>
            <person name="Noel C.J."/>
            <person name="Dacks J.B."/>
            <person name="Foster P.G."/>
            <person name="Simillion C."/>
            <person name="Van de Peer Y."/>
            <person name="Miranda-Saavedra D."/>
            <person name="Barton G.J."/>
            <person name="Westrop G.D."/>
            <person name="Mueller S."/>
            <person name="Dessi D."/>
            <person name="Fiori P.L."/>
            <person name="Ren Q."/>
            <person name="Paulsen I."/>
            <person name="Zhang H."/>
            <person name="Bastida-Corcuera F.D."/>
            <person name="Simoes-Barbosa A."/>
            <person name="Brown M.T."/>
            <person name="Hayes R.D."/>
            <person name="Mukherjee M."/>
            <person name="Okumura C.Y."/>
            <person name="Schneider R."/>
            <person name="Smith A.J."/>
            <person name="Vanacova S."/>
            <person name="Villalvazo M."/>
            <person name="Haas B.J."/>
            <person name="Pertea M."/>
            <person name="Feldblyum T.V."/>
            <person name="Utterback T.R."/>
            <person name="Shu C.L."/>
            <person name="Osoegawa K."/>
            <person name="de Jong P.J."/>
            <person name="Hrdy I."/>
            <person name="Horvathova L."/>
            <person name="Zubacova Z."/>
            <person name="Dolezal P."/>
            <person name="Malik S.B."/>
            <person name="Logsdon J.M. Jr."/>
            <person name="Henze K."/>
            <person name="Gupta A."/>
            <person name="Wang C.C."/>
            <person name="Dunne R.L."/>
            <person name="Upcroft J.A."/>
            <person name="Upcroft P."/>
            <person name="White O."/>
            <person name="Salzberg S.L."/>
            <person name="Tang P."/>
            <person name="Chiu C.-H."/>
            <person name="Lee Y.-S."/>
            <person name="Embley T.M."/>
            <person name="Coombs G.H."/>
            <person name="Mottram J.C."/>
            <person name="Tachezy J."/>
            <person name="Fraser-Liggett C.M."/>
            <person name="Johnson P.J."/>
        </authorList>
    </citation>
    <scope>NUCLEOTIDE SEQUENCE [LARGE SCALE GENOMIC DNA]</scope>
    <source>
        <strain evidence="2">G3</strain>
    </source>
</reference>